<accession>A0A0S2KNW3</accession>
<dbReference type="SUPFAM" id="SSF69593">
    <property type="entry name" value="Glycerol-3-phosphate (1)-acyltransferase"/>
    <property type="match status" value="1"/>
</dbReference>
<feature type="domain" description="Phospholipid/glycerol acyltransferase" evidence="2">
    <location>
        <begin position="319"/>
        <end position="428"/>
    </location>
</feature>
<dbReference type="PANTHER" id="PTHR48090">
    <property type="entry name" value="UNDECAPRENYL-PHOSPHATE 4-DEOXY-4-FORMAMIDO-L-ARABINOSE TRANSFERASE-RELATED"/>
    <property type="match status" value="1"/>
</dbReference>
<dbReference type="Gene3D" id="3.90.550.10">
    <property type="entry name" value="Spore Coat Polysaccharide Biosynthesis Protein SpsA, Chain A"/>
    <property type="match status" value="1"/>
</dbReference>
<name>A0A0S2KNW3_9BACT</name>
<sequence length="481" mass="55606">MNERVCVIMPTFNNAQTLMKVIRDVNRYVADIIVVDDGSTDATAQLLADCTLPITVITLPHNAGKGRALCKGFEEARRQGFDYAITIDSDGQHYASDIPKFIAAIRRYTGYLIVGNRFDPSLFNETTGRNMNAESRFANKFSNFWFRLQTGIRLDDTQTGFRAYPLRQLRWLNGITSRYEAELELLVFAAWHNVGIRSIPVQVYYPPQSERVSHFRSYYDFARISVLNTVLCGIALVYAWPKRLIRTVLTMGMLLLLFIVMLFVQLALFIFFNSHRVTEHQRLRYHSYIQKVSRWLLKHVPGVTTRVLNESGEDFLRPAVIISNHQSHLDLLCIMMLTPRLVIMTKRWVWRNPLYGLAIRYAEYLPVTHDFDTNERLLRRLSERGYSIMIFPEGTRSADLDVHRFSQGAFYLAQKFALDIVPVVLHGTGVVLNKRAKHITPGEITVEIKPRIHITGSEYGSTPMEIAKTFRRKYIEWTQNE</sequence>
<keyword evidence="1" id="KW-1133">Transmembrane helix</keyword>
<dbReference type="eggNOG" id="COG1216">
    <property type="taxonomic scope" value="Bacteria"/>
</dbReference>
<keyword evidence="4" id="KW-1185">Reference proteome</keyword>
<protein>
    <submittedName>
        <fullName evidence="3">Glycosyl transferase family 2</fullName>
    </submittedName>
</protein>
<gene>
    <name evidence="3" type="ORF">AS203_11535</name>
</gene>
<evidence type="ECO:0000313" key="3">
    <source>
        <dbReference type="EMBL" id="ALO49634.1"/>
    </source>
</evidence>
<dbReference type="PANTHER" id="PTHR48090:SF7">
    <property type="entry name" value="RFBJ PROTEIN"/>
    <property type="match status" value="1"/>
</dbReference>
<organism evidence="3 4">
    <name type="scientific">Hoylesella enoeca</name>
    <dbReference type="NCBI Taxonomy" id="76123"/>
    <lineage>
        <taxon>Bacteria</taxon>
        <taxon>Pseudomonadati</taxon>
        <taxon>Bacteroidota</taxon>
        <taxon>Bacteroidia</taxon>
        <taxon>Bacteroidales</taxon>
        <taxon>Prevotellaceae</taxon>
        <taxon>Hoylesella</taxon>
    </lineage>
</organism>
<reference evidence="4" key="1">
    <citation type="submission" date="2015-11" db="EMBL/GenBank/DDBJ databases">
        <authorList>
            <person name="Holder M.E."/>
            <person name="Ajami N.J."/>
            <person name="Petrosino J.F."/>
        </authorList>
    </citation>
    <scope>NUCLEOTIDE SEQUENCE [LARGE SCALE GENOMIC DNA]</scope>
    <source>
        <strain evidence="4">F0113</strain>
    </source>
</reference>
<evidence type="ECO:0000256" key="1">
    <source>
        <dbReference type="SAM" id="Phobius"/>
    </source>
</evidence>
<keyword evidence="1" id="KW-0472">Membrane</keyword>
<keyword evidence="1" id="KW-0812">Transmembrane</keyword>
<dbReference type="eggNOG" id="COG0204">
    <property type="taxonomic scope" value="Bacteria"/>
</dbReference>
<dbReference type="InterPro" id="IPR001173">
    <property type="entry name" value="Glyco_trans_2-like"/>
</dbReference>
<proteinExistence type="predicted"/>
<dbReference type="AlphaFoldDB" id="A0A0S2KNW3"/>
<dbReference type="RefSeq" id="WP_025064983.1">
    <property type="nucleotide sequence ID" value="NZ_CP013195.1"/>
</dbReference>
<dbReference type="SUPFAM" id="SSF53448">
    <property type="entry name" value="Nucleotide-diphospho-sugar transferases"/>
    <property type="match status" value="1"/>
</dbReference>
<dbReference type="CDD" id="cd04179">
    <property type="entry name" value="DPM_DPG-synthase_like"/>
    <property type="match status" value="1"/>
</dbReference>
<evidence type="ECO:0000259" key="2">
    <source>
        <dbReference type="SMART" id="SM00563"/>
    </source>
</evidence>
<dbReference type="OrthoDB" id="9810303at2"/>
<dbReference type="CDD" id="cd07989">
    <property type="entry name" value="LPLAT_AGPAT-like"/>
    <property type="match status" value="1"/>
</dbReference>
<dbReference type="SMART" id="SM00563">
    <property type="entry name" value="PlsC"/>
    <property type="match status" value="1"/>
</dbReference>
<keyword evidence="3" id="KW-0808">Transferase</keyword>
<dbReference type="InterPro" id="IPR002123">
    <property type="entry name" value="Plipid/glycerol_acylTrfase"/>
</dbReference>
<evidence type="ECO:0000313" key="4">
    <source>
        <dbReference type="Proteomes" id="UP000056252"/>
    </source>
</evidence>
<dbReference type="GO" id="GO:0016746">
    <property type="term" value="F:acyltransferase activity"/>
    <property type="evidence" value="ECO:0007669"/>
    <property type="project" value="InterPro"/>
</dbReference>
<dbReference type="KEGG" id="peo:AS203_11535"/>
<dbReference type="InterPro" id="IPR050256">
    <property type="entry name" value="Glycosyltransferase_2"/>
</dbReference>
<dbReference type="InterPro" id="IPR029044">
    <property type="entry name" value="Nucleotide-diphossugar_trans"/>
</dbReference>
<dbReference type="Pfam" id="PF01553">
    <property type="entry name" value="Acyltransferase"/>
    <property type="match status" value="1"/>
</dbReference>
<dbReference type="Proteomes" id="UP000056252">
    <property type="component" value="Chromosome"/>
</dbReference>
<feature type="transmembrane region" description="Helical" evidence="1">
    <location>
        <begin position="221"/>
        <end position="240"/>
    </location>
</feature>
<dbReference type="EMBL" id="CP013195">
    <property type="protein sequence ID" value="ALO49634.1"/>
    <property type="molecule type" value="Genomic_DNA"/>
</dbReference>
<dbReference type="STRING" id="76123.AS203_11535"/>
<dbReference type="Pfam" id="PF00535">
    <property type="entry name" value="Glycos_transf_2"/>
    <property type="match status" value="1"/>
</dbReference>
<feature type="transmembrane region" description="Helical" evidence="1">
    <location>
        <begin position="252"/>
        <end position="272"/>
    </location>
</feature>